<dbReference type="Pfam" id="PF10552">
    <property type="entry name" value="ORF6C"/>
    <property type="match status" value="1"/>
</dbReference>
<dbReference type="Pfam" id="PF02498">
    <property type="entry name" value="Bro-N"/>
    <property type="match status" value="1"/>
</dbReference>
<dbReference type="SMART" id="SM01040">
    <property type="entry name" value="Bro-N"/>
    <property type="match status" value="1"/>
</dbReference>
<dbReference type="PANTHER" id="PTHR36180:SF2">
    <property type="entry name" value="BRO FAMILY PROTEIN"/>
    <property type="match status" value="1"/>
</dbReference>
<name>A0A8S5R950_9VIRU</name>
<dbReference type="EMBL" id="BK015845">
    <property type="protein sequence ID" value="DAE27683.1"/>
    <property type="molecule type" value="Genomic_DNA"/>
</dbReference>
<dbReference type="InterPro" id="IPR018878">
    <property type="entry name" value="ORF6C_dom"/>
</dbReference>
<sequence>MNDLQIFNNEEFGEVRTISKDDEVLFCLGDLCRILELTAKGVKQRLDDEVISNYPIPDSLGRIQNTIFVNEDGLYDVILDSRKENARKFRKWVTAEVLPSIRKTGSYGMPKTTGGQIQLLAQGYTELEQKVNDIKDDVSELKENVPLYSCDIDEIQQHVKRRVVNILGGKQSEAYRDNSIRHKTFSDIWTQLKREYGCVSTYKSIKRKYIDDVHEFIDCYVVPKYLDELIHDANAQQSFA</sequence>
<evidence type="ECO:0000313" key="3">
    <source>
        <dbReference type="EMBL" id="DAE27683.1"/>
    </source>
</evidence>
<evidence type="ECO:0000259" key="2">
    <source>
        <dbReference type="PROSITE" id="PS51750"/>
    </source>
</evidence>
<feature type="coiled-coil region" evidence="1">
    <location>
        <begin position="117"/>
        <end position="144"/>
    </location>
</feature>
<proteinExistence type="predicted"/>
<dbReference type="InterPro" id="IPR003497">
    <property type="entry name" value="BRO_N_domain"/>
</dbReference>
<dbReference type="PROSITE" id="PS51750">
    <property type="entry name" value="BRO_N"/>
    <property type="match status" value="1"/>
</dbReference>
<organism evidence="3">
    <name type="scientific">virus sp. ctpeS3</name>
    <dbReference type="NCBI Taxonomy" id="2826815"/>
    <lineage>
        <taxon>Viruses</taxon>
    </lineage>
</organism>
<evidence type="ECO:0000256" key="1">
    <source>
        <dbReference type="SAM" id="Coils"/>
    </source>
</evidence>
<accession>A0A8S5R950</accession>
<keyword evidence="1" id="KW-0175">Coiled coil</keyword>
<reference evidence="3" key="1">
    <citation type="journal article" date="2021" name="Proc. Natl. Acad. Sci. U.S.A.">
        <title>A Catalog of Tens of Thousands of Viruses from Human Metagenomes Reveals Hidden Associations with Chronic Diseases.</title>
        <authorList>
            <person name="Tisza M.J."/>
            <person name="Buck C.B."/>
        </authorList>
    </citation>
    <scope>NUCLEOTIDE SEQUENCE</scope>
    <source>
        <strain evidence="3">CtpeS3</strain>
    </source>
</reference>
<dbReference type="PANTHER" id="PTHR36180">
    <property type="entry name" value="DNA-BINDING PROTEIN-RELATED-RELATED"/>
    <property type="match status" value="1"/>
</dbReference>
<feature type="domain" description="Bro-N" evidence="2">
    <location>
        <begin position="1"/>
        <end position="105"/>
    </location>
</feature>
<protein>
    <submittedName>
        <fullName evidence="3">Repressor domain protein</fullName>
    </submittedName>
</protein>